<accession>A0ABX0U3N0</accession>
<dbReference type="Pfam" id="PF07486">
    <property type="entry name" value="Hydrolase_2"/>
    <property type="match status" value="1"/>
</dbReference>
<dbReference type="InterPro" id="IPR011105">
    <property type="entry name" value="Cell_wall_hydrolase_SleB"/>
</dbReference>
<name>A0ABX0U3N0_9SPHN</name>
<dbReference type="RefSeq" id="WP_243846740.1">
    <property type="nucleotide sequence ID" value="NZ_BAAAEV010000001.1"/>
</dbReference>
<evidence type="ECO:0000313" key="3">
    <source>
        <dbReference type="EMBL" id="NIJ25178.1"/>
    </source>
</evidence>
<sequence>MIAVTPPARMPSPLAIVLALVAMLALAVPALVVAYGPRVTPVTEIAQAAQRSRQRVVPPSELPPVEPIEFVPVSRDDARLFNASIPFSTAPLLAAKPFAFTGDDASRARAVDCLAAAVLYEAGDDTADQKAVAQVVLNRVRHPAFPGTVCGVVFQGSERRTGCQFTFTCDGALGRRYSDAAWERARGTAAAAIGGSVDKRVGLSTHYHTDWVVPYWSSSLDKVSEVDTHLFFRWTGWWGTPPAFGRGNRGLEPLIASLSRISVAHAAAADGDAAGTIAVADLGSAELPGALPTDPNTFLVTLDKRLVPDQFAALAERTCGNRPYCKLMGWTDAALKPALLPAEPQAMNAMAFSYLRDRARGFEKALWNCDAFEREDAGQCMKRRAPIQLRAMPATPARMLPGGGLRAALGLDAPPKPAPPVLDGVRRKGEAAAPVPMIAPTPTPTPTP</sequence>
<dbReference type="EMBL" id="JAASQP010000001">
    <property type="protein sequence ID" value="NIJ25178.1"/>
    <property type="molecule type" value="Genomic_DNA"/>
</dbReference>
<feature type="compositionally biased region" description="Pro residues" evidence="1">
    <location>
        <begin position="437"/>
        <end position="448"/>
    </location>
</feature>
<feature type="domain" description="Cell wall hydrolase SleB" evidence="2">
    <location>
        <begin position="124"/>
        <end position="232"/>
    </location>
</feature>
<feature type="region of interest" description="Disordered" evidence="1">
    <location>
        <begin position="412"/>
        <end position="448"/>
    </location>
</feature>
<gene>
    <name evidence="3" type="ORF">FHT01_002720</name>
</gene>
<protein>
    <recommendedName>
        <fullName evidence="2">Cell wall hydrolase SleB domain-containing protein</fullName>
    </recommendedName>
</protein>
<evidence type="ECO:0000313" key="4">
    <source>
        <dbReference type="Proteomes" id="UP000788153"/>
    </source>
</evidence>
<dbReference type="Gene3D" id="1.10.10.2520">
    <property type="entry name" value="Cell wall hydrolase SleB, domain 1"/>
    <property type="match status" value="1"/>
</dbReference>
<evidence type="ECO:0000259" key="2">
    <source>
        <dbReference type="Pfam" id="PF07486"/>
    </source>
</evidence>
<evidence type="ECO:0000256" key="1">
    <source>
        <dbReference type="SAM" id="MobiDB-lite"/>
    </source>
</evidence>
<dbReference type="Proteomes" id="UP000788153">
    <property type="component" value="Unassembled WGS sequence"/>
</dbReference>
<comment type="caution">
    <text evidence="3">The sequence shown here is derived from an EMBL/GenBank/DDBJ whole genome shotgun (WGS) entry which is preliminary data.</text>
</comment>
<dbReference type="InterPro" id="IPR042047">
    <property type="entry name" value="SleB_dom1"/>
</dbReference>
<reference evidence="3 4" key="1">
    <citation type="submission" date="2020-03" db="EMBL/GenBank/DDBJ databases">
        <title>Genomic Encyclopedia of Type Strains, Phase IV (KMG-IV): sequencing the most valuable type-strain genomes for metagenomic binning, comparative biology and taxonomic classification.</title>
        <authorList>
            <person name="Goeker M."/>
        </authorList>
    </citation>
    <scope>NUCLEOTIDE SEQUENCE [LARGE SCALE GENOMIC DNA]</scope>
    <source>
        <strain evidence="3 4">DSM 22753</strain>
    </source>
</reference>
<proteinExistence type="predicted"/>
<organism evidence="3 4">
    <name type="scientific">Sphingomonas japonica</name>
    <dbReference type="NCBI Taxonomy" id="511662"/>
    <lineage>
        <taxon>Bacteria</taxon>
        <taxon>Pseudomonadati</taxon>
        <taxon>Pseudomonadota</taxon>
        <taxon>Alphaproteobacteria</taxon>
        <taxon>Sphingomonadales</taxon>
        <taxon>Sphingomonadaceae</taxon>
        <taxon>Sphingomonas</taxon>
    </lineage>
</organism>
<keyword evidence="4" id="KW-1185">Reference proteome</keyword>